<name>A0ABQ4IG33_9ACTN</name>
<gene>
    <name evidence="2" type="ORF">Vgi01_35520</name>
</gene>
<dbReference type="PANTHER" id="PTHR30267:SF2">
    <property type="entry name" value="PROTEIN PRKA"/>
    <property type="match status" value="1"/>
</dbReference>
<evidence type="ECO:0000313" key="2">
    <source>
        <dbReference type="EMBL" id="GIJ16868.1"/>
    </source>
</evidence>
<evidence type="ECO:0000313" key="3">
    <source>
        <dbReference type="Proteomes" id="UP000647860"/>
    </source>
</evidence>
<dbReference type="Proteomes" id="UP000647860">
    <property type="component" value="Unassembled WGS sequence"/>
</dbReference>
<comment type="caution">
    <text evidence="2">The sequence shown here is derived from an EMBL/GenBank/DDBJ whole genome shotgun (WGS) entry which is preliminary data.</text>
</comment>
<keyword evidence="3" id="KW-1185">Reference proteome</keyword>
<feature type="region of interest" description="Disordered" evidence="1">
    <location>
        <begin position="1"/>
        <end position="38"/>
    </location>
</feature>
<feature type="compositionally biased region" description="Pro residues" evidence="1">
    <location>
        <begin position="28"/>
        <end position="37"/>
    </location>
</feature>
<dbReference type="PANTHER" id="PTHR30267">
    <property type="entry name" value="PROTEIN KINASE PRKA"/>
    <property type="match status" value="1"/>
</dbReference>
<dbReference type="InterPro" id="IPR027417">
    <property type="entry name" value="P-loop_NTPase"/>
</dbReference>
<evidence type="ECO:0000256" key="1">
    <source>
        <dbReference type="SAM" id="MobiDB-lite"/>
    </source>
</evidence>
<dbReference type="SUPFAM" id="SSF52540">
    <property type="entry name" value="P-loop containing nucleoside triphosphate hydrolases"/>
    <property type="match status" value="1"/>
</dbReference>
<dbReference type="Gene3D" id="3.40.50.300">
    <property type="entry name" value="P-loop containing nucleotide triphosphate hydrolases"/>
    <property type="match status" value="1"/>
</dbReference>
<dbReference type="EMBL" id="BOPA01000024">
    <property type="protein sequence ID" value="GIJ16868.1"/>
    <property type="molecule type" value="Genomic_DNA"/>
</dbReference>
<organism evidence="2 3">
    <name type="scientific">Micromonospora gifhornensis</name>
    <dbReference type="NCBI Taxonomy" id="84594"/>
    <lineage>
        <taxon>Bacteria</taxon>
        <taxon>Bacillati</taxon>
        <taxon>Actinomycetota</taxon>
        <taxon>Actinomycetes</taxon>
        <taxon>Micromonosporales</taxon>
        <taxon>Micromonosporaceae</taxon>
        <taxon>Micromonospora</taxon>
    </lineage>
</organism>
<reference evidence="2 3" key="1">
    <citation type="submission" date="2021-01" db="EMBL/GenBank/DDBJ databases">
        <title>Whole genome shotgun sequence of Verrucosispora gifhornensis NBRC 16317.</title>
        <authorList>
            <person name="Komaki H."/>
            <person name="Tamura T."/>
        </authorList>
    </citation>
    <scope>NUCLEOTIDE SEQUENCE [LARGE SCALE GENOMIC DNA]</scope>
    <source>
        <strain evidence="2 3">NBRC 16317</strain>
    </source>
</reference>
<sequence length="525" mass="56239">MSLTEHPPEQRRVDGRRASVGWVTAPNPATPVPPPDLPGTLGALRAAGCRYRTVKQELRDNLLARLRDGGPRFAGIVGYDDTVLPEVERALLAGHDMVLLGERGQGKTRLIRSLVALLDEWTPVIAGSVLNEHPLHPITPASRALVAEVGDDLPVGWLHRSMRYGEKLATPDTSVGDLIGDVDPIRLAQGRTLGDPETIHFGLVPRTNRGIFAVNELPDLAERIQVALLNVLEERDIQVRGYQLRLPLDLFLVASANPEDYTNRGRIITPLKDRFGAEIRTHYPADLELELALIRQEADLVAEVPEHVLEVLARFARAVRESPSVDPRSGVSARFAIAAAETVAAAALRRAGLLAAAAAPPGDDEVLTGGPSSTGDVNKVPFLAPEAVARVGDAVSVTSTLRGKVEFESGEEGREIEILGHLLRTATAETFRARLAGLDLSGFTTLVEDGKAIETGELVPATDLLRQVGTVPGLAKVLDRLGVGDAPSAGQAAAAIEFVLEGLHLSRRLGKDVTDSGRTRYAGRD</sequence>
<feature type="compositionally biased region" description="Basic and acidic residues" evidence="1">
    <location>
        <begin position="1"/>
        <end position="17"/>
    </location>
</feature>
<proteinExistence type="predicted"/>
<accession>A0ABQ4IG33</accession>
<protein>
    <submittedName>
        <fullName evidence="2">Mg-chelatase subunit ChlI</fullName>
    </submittedName>
</protein>